<dbReference type="Pfam" id="PF07228">
    <property type="entry name" value="SpoIIE"/>
    <property type="match status" value="1"/>
</dbReference>
<dbReference type="Pfam" id="PF13581">
    <property type="entry name" value="HATPase_c_2"/>
    <property type="match status" value="1"/>
</dbReference>
<dbReference type="InterPro" id="IPR036890">
    <property type="entry name" value="HATPase_C_sf"/>
</dbReference>
<name>A0ABS6TL15_STRHA</name>
<reference evidence="3 4" key="1">
    <citation type="submission" date="2021-07" db="EMBL/GenBank/DDBJ databases">
        <title>Sequencing Streptomyces halstedii LGO-A4 genome an citrus endophytic actinomycete.</title>
        <authorList>
            <person name="Samborskyy M."/>
            <person name="Scott N."/>
            <person name="Deglau R."/>
            <person name="Dickens S."/>
            <person name="Oliveira L.G."/>
        </authorList>
    </citation>
    <scope>NUCLEOTIDE SEQUENCE [LARGE SCALE GENOMIC DNA]</scope>
    <source>
        <strain evidence="3 4">LGO-A4</strain>
    </source>
</reference>
<comment type="caution">
    <text evidence="3">The sequence shown here is derived from an EMBL/GenBank/DDBJ whole genome shotgun (WGS) entry which is preliminary data.</text>
</comment>
<evidence type="ECO:0000313" key="3">
    <source>
        <dbReference type="EMBL" id="MBV7668938.1"/>
    </source>
</evidence>
<sequence>MADAPLMVVDGGGVVTGWSRAAEQRFGLSTADATGRSVTEVLARDRAPRAGGGDAGALRVEPLAGQEWAIRAAGEDHDAIGQALLDVMFTQAHVQVHLLDPELRVLRVSDPSPGRTVDERMRGRPFGEACGFEEPERVHAFVREVMDTGVPGIERLFHAHPLGVPGGRRTLSVTAFRLQEGQSARQSAHGTVLGVAVSVVDVSERVRRRRRDAALAAVRESMGRSLDVEATCRDLVDALVPEYADAGVVEVVDAVLRGETVRPGPLDRDVPLRRAAFGGRLDPAHPVGDVRPVVHGTPYQRALSDLRARVVPLDDVAWSEADPERTRILREFDAHSLLLAPMSLRGTALGLLSLYRCGDAEAFTEEDIPVAAAMASRAALGIDNARRYVHEFTVASTLQRRLLPQLPEDQPAVETHHLLLPGRASGSWFDTISLSGARTALVIGEVSERGLQAATTMGQLRTVVHALAALDLEPDELLARLYDTVARLARERAQLPASDPLHRQALAATCAYAVYDPFTETCAMASAGHPAPLVVDPDGTTGVADLPIGPPLGSTTREPVAAATFPLRQGSVLALAGGALSEHLAPPSGALRQVLAHPDRPLRELCDEVAYALPDSAELHGSVLLLARTRTMPAERYAAWELPYDTSAPATARRLTSKRLADWNLDDDTGEATELIVSEMVTNAVRYGRPPLKLRLILDRGLTCEIRDGSTIAPHMKYAGAVDEGGRGLFIVSQLATVWGTRFAPGGKTVWSEQTLPPDEA</sequence>
<dbReference type="EMBL" id="JAHUVW010000001">
    <property type="protein sequence ID" value="MBV7668938.1"/>
    <property type="molecule type" value="Genomic_DNA"/>
</dbReference>
<dbReference type="InterPro" id="IPR003594">
    <property type="entry name" value="HATPase_dom"/>
</dbReference>
<dbReference type="InterPro" id="IPR052016">
    <property type="entry name" value="Bact_Sigma-Reg"/>
</dbReference>
<dbReference type="Gene3D" id="3.30.450.40">
    <property type="match status" value="1"/>
</dbReference>
<keyword evidence="1" id="KW-0378">Hydrolase</keyword>
<dbReference type="RefSeq" id="WP_228867497.1">
    <property type="nucleotide sequence ID" value="NZ_JAHUVW010000001.1"/>
</dbReference>
<dbReference type="InterPro" id="IPR036457">
    <property type="entry name" value="PPM-type-like_dom_sf"/>
</dbReference>
<dbReference type="InterPro" id="IPR000014">
    <property type="entry name" value="PAS"/>
</dbReference>
<dbReference type="PANTHER" id="PTHR43156:SF2">
    <property type="entry name" value="STAGE II SPORULATION PROTEIN E"/>
    <property type="match status" value="1"/>
</dbReference>
<dbReference type="InterPro" id="IPR003018">
    <property type="entry name" value="GAF"/>
</dbReference>
<proteinExistence type="predicted"/>
<dbReference type="CDD" id="cd16936">
    <property type="entry name" value="HATPase_RsbW-like"/>
    <property type="match status" value="1"/>
</dbReference>
<keyword evidence="4" id="KW-1185">Reference proteome</keyword>
<protein>
    <submittedName>
        <fullName evidence="3">Serine/threonine-protein phosphatase</fullName>
    </submittedName>
</protein>
<evidence type="ECO:0000259" key="2">
    <source>
        <dbReference type="PROSITE" id="PS50112"/>
    </source>
</evidence>
<dbReference type="SUPFAM" id="SSF55785">
    <property type="entry name" value="PYP-like sensor domain (PAS domain)"/>
    <property type="match status" value="1"/>
</dbReference>
<dbReference type="Pfam" id="PF01590">
    <property type="entry name" value="GAF"/>
    <property type="match status" value="1"/>
</dbReference>
<dbReference type="Gene3D" id="3.60.40.10">
    <property type="entry name" value="PPM-type phosphatase domain"/>
    <property type="match status" value="1"/>
</dbReference>
<dbReference type="PROSITE" id="PS50112">
    <property type="entry name" value="PAS"/>
    <property type="match status" value="1"/>
</dbReference>
<dbReference type="SMART" id="SM00065">
    <property type="entry name" value="GAF"/>
    <property type="match status" value="1"/>
</dbReference>
<evidence type="ECO:0000256" key="1">
    <source>
        <dbReference type="ARBA" id="ARBA00022801"/>
    </source>
</evidence>
<dbReference type="SUPFAM" id="SSF55781">
    <property type="entry name" value="GAF domain-like"/>
    <property type="match status" value="1"/>
</dbReference>
<dbReference type="InterPro" id="IPR035965">
    <property type="entry name" value="PAS-like_dom_sf"/>
</dbReference>
<dbReference type="InterPro" id="IPR013767">
    <property type="entry name" value="PAS_fold"/>
</dbReference>
<dbReference type="Pfam" id="PF08448">
    <property type="entry name" value="PAS_4"/>
    <property type="match status" value="1"/>
</dbReference>
<feature type="domain" description="PAS" evidence="2">
    <location>
        <begin position="1"/>
        <end position="42"/>
    </location>
</feature>
<dbReference type="PANTHER" id="PTHR43156">
    <property type="entry name" value="STAGE II SPORULATION PROTEIN E-RELATED"/>
    <property type="match status" value="1"/>
</dbReference>
<dbReference type="InterPro" id="IPR001932">
    <property type="entry name" value="PPM-type_phosphatase-like_dom"/>
</dbReference>
<dbReference type="Pfam" id="PF00989">
    <property type="entry name" value="PAS"/>
    <property type="match status" value="1"/>
</dbReference>
<organism evidence="3 4">
    <name type="scientific">Streptomyces halstedii</name>
    <dbReference type="NCBI Taxonomy" id="1944"/>
    <lineage>
        <taxon>Bacteria</taxon>
        <taxon>Bacillati</taxon>
        <taxon>Actinomycetota</taxon>
        <taxon>Actinomycetes</taxon>
        <taxon>Kitasatosporales</taxon>
        <taxon>Streptomycetaceae</taxon>
        <taxon>Streptomyces</taxon>
    </lineage>
</organism>
<dbReference type="SMART" id="SM00331">
    <property type="entry name" value="PP2C_SIG"/>
    <property type="match status" value="1"/>
</dbReference>
<evidence type="ECO:0000313" key="4">
    <source>
        <dbReference type="Proteomes" id="UP000735541"/>
    </source>
</evidence>
<dbReference type="Proteomes" id="UP000735541">
    <property type="component" value="Unassembled WGS sequence"/>
</dbReference>
<gene>
    <name evidence="3" type="ORF">STHAL_05440</name>
</gene>
<dbReference type="InterPro" id="IPR029016">
    <property type="entry name" value="GAF-like_dom_sf"/>
</dbReference>
<dbReference type="InterPro" id="IPR013656">
    <property type="entry name" value="PAS_4"/>
</dbReference>
<dbReference type="Gene3D" id="3.30.565.10">
    <property type="entry name" value="Histidine kinase-like ATPase, C-terminal domain"/>
    <property type="match status" value="1"/>
</dbReference>
<accession>A0ABS6TL15</accession>
<dbReference type="Gene3D" id="3.30.450.20">
    <property type="entry name" value="PAS domain"/>
    <property type="match status" value="1"/>
</dbReference>